<feature type="transmembrane region" description="Helical" evidence="1">
    <location>
        <begin position="114"/>
        <end position="135"/>
    </location>
</feature>
<comment type="caution">
    <text evidence="2">The sequence shown here is derived from an EMBL/GenBank/DDBJ whole genome shotgun (WGS) entry which is preliminary data.</text>
</comment>
<gene>
    <name evidence="2" type="ORF">GCM10011534_05580</name>
</gene>
<accession>A0A917SMS1</accession>
<dbReference type="EMBL" id="BMLF01000001">
    <property type="protein sequence ID" value="GGL86511.1"/>
    <property type="molecule type" value="Genomic_DNA"/>
</dbReference>
<reference evidence="2" key="2">
    <citation type="submission" date="2020-09" db="EMBL/GenBank/DDBJ databases">
        <authorList>
            <person name="Sun Q."/>
            <person name="Zhou Y."/>
        </authorList>
    </citation>
    <scope>NUCLEOTIDE SEQUENCE</scope>
    <source>
        <strain evidence="2">CGMCC 1.6293</strain>
    </source>
</reference>
<feature type="transmembrane region" description="Helical" evidence="1">
    <location>
        <begin position="38"/>
        <end position="61"/>
    </location>
</feature>
<evidence type="ECO:0000313" key="3">
    <source>
        <dbReference type="Proteomes" id="UP000649829"/>
    </source>
</evidence>
<dbReference type="Proteomes" id="UP000649829">
    <property type="component" value="Unassembled WGS sequence"/>
</dbReference>
<sequence length="158" mass="16666">MTTYELLFYLIHLPVMVGWACLVFAPRSEVTAQLAHSGAIPLLLGLVYAALLFTGVFLGQSAEGAGMSSLPAVIALLSHPVGALTGWVHFILFDFFCGAWIARDAARLGLSHGWTVPVLILTLMFGPLGLAAHVLRRLATGAGLSLAGAALRPSSSRR</sequence>
<reference evidence="2" key="1">
    <citation type="journal article" date="2014" name="Int. J. Syst. Evol. Microbiol.">
        <title>Complete genome sequence of Corynebacterium casei LMG S-19264T (=DSM 44701T), isolated from a smear-ripened cheese.</title>
        <authorList>
            <consortium name="US DOE Joint Genome Institute (JGI-PGF)"/>
            <person name="Walter F."/>
            <person name="Albersmeier A."/>
            <person name="Kalinowski J."/>
            <person name="Ruckert C."/>
        </authorList>
    </citation>
    <scope>NUCLEOTIDE SEQUENCE</scope>
    <source>
        <strain evidence="2">CGMCC 1.6293</strain>
    </source>
</reference>
<dbReference type="PANTHER" id="PTHR34543">
    <property type="entry name" value="PROTEIN ABA DEFICIENT 4, CHLOROPLASTIC"/>
    <property type="match status" value="1"/>
</dbReference>
<name>A0A917SMS1_9RHOB</name>
<proteinExistence type="predicted"/>
<dbReference type="RefSeq" id="WP_036538280.1">
    <property type="nucleotide sequence ID" value="NZ_BMLF01000001.1"/>
</dbReference>
<organism evidence="2 3">
    <name type="scientific">Pseudooceanicola nanhaiensis</name>
    <dbReference type="NCBI Taxonomy" id="375761"/>
    <lineage>
        <taxon>Bacteria</taxon>
        <taxon>Pseudomonadati</taxon>
        <taxon>Pseudomonadota</taxon>
        <taxon>Alphaproteobacteria</taxon>
        <taxon>Rhodobacterales</taxon>
        <taxon>Paracoccaceae</taxon>
        <taxon>Pseudooceanicola</taxon>
    </lineage>
</organism>
<feature type="transmembrane region" description="Helical" evidence="1">
    <location>
        <begin position="81"/>
        <end position="102"/>
    </location>
</feature>
<dbReference type="AlphaFoldDB" id="A0A917SMS1"/>
<dbReference type="PANTHER" id="PTHR34543:SF1">
    <property type="entry name" value="PROTEIN ABA DEFICIENT 4, CHLOROPLASTIC"/>
    <property type="match status" value="1"/>
</dbReference>
<feature type="transmembrane region" description="Helical" evidence="1">
    <location>
        <begin position="6"/>
        <end position="26"/>
    </location>
</feature>
<evidence type="ECO:0008006" key="4">
    <source>
        <dbReference type="Google" id="ProtNLM"/>
    </source>
</evidence>
<keyword evidence="1" id="KW-1133">Transmembrane helix</keyword>
<dbReference type="InterPro" id="IPR025461">
    <property type="entry name" value="ABA4-like"/>
</dbReference>
<keyword evidence="3" id="KW-1185">Reference proteome</keyword>
<evidence type="ECO:0000256" key="1">
    <source>
        <dbReference type="SAM" id="Phobius"/>
    </source>
</evidence>
<keyword evidence="1" id="KW-0812">Transmembrane</keyword>
<dbReference type="Pfam" id="PF14108">
    <property type="entry name" value="ABA4-like"/>
    <property type="match status" value="1"/>
</dbReference>
<evidence type="ECO:0000313" key="2">
    <source>
        <dbReference type="EMBL" id="GGL86511.1"/>
    </source>
</evidence>
<protein>
    <recommendedName>
        <fullName evidence="4">DUF4281 domain-containing protein</fullName>
    </recommendedName>
</protein>
<keyword evidence="1" id="KW-0472">Membrane</keyword>